<keyword evidence="2" id="KW-1185">Reference proteome</keyword>
<organism evidence="1 2">
    <name type="scientific">Pseudomonas saponiphila</name>
    <dbReference type="NCBI Taxonomy" id="556534"/>
    <lineage>
        <taxon>Bacteria</taxon>
        <taxon>Pseudomonadati</taxon>
        <taxon>Pseudomonadota</taxon>
        <taxon>Gammaproteobacteria</taxon>
        <taxon>Pseudomonadales</taxon>
        <taxon>Pseudomonadaceae</taxon>
        <taxon>Pseudomonas</taxon>
    </lineage>
</organism>
<gene>
    <name evidence="1" type="ORF">SAMN05216178_1066</name>
</gene>
<evidence type="ECO:0000313" key="1">
    <source>
        <dbReference type="EMBL" id="SEB53819.1"/>
    </source>
</evidence>
<reference evidence="2" key="1">
    <citation type="submission" date="2016-10" db="EMBL/GenBank/DDBJ databases">
        <authorList>
            <person name="Varghese N."/>
            <person name="Submissions S."/>
        </authorList>
    </citation>
    <scope>NUCLEOTIDE SEQUENCE [LARGE SCALE GENOMIC DNA]</scope>
    <source>
        <strain evidence="2">DSM 9751</strain>
    </source>
</reference>
<accession>A0A1H4K5H3</accession>
<dbReference type="Proteomes" id="UP000198982">
    <property type="component" value="Unassembled WGS sequence"/>
</dbReference>
<evidence type="ECO:0000313" key="2">
    <source>
        <dbReference type="Proteomes" id="UP000198982"/>
    </source>
</evidence>
<dbReference type="AlphaFoldDB" id="A0A1H4K5H3"/>
<protein>
    <submittedName>
        <fullName evidence="1">Uncharacterized protein</fullName>
    </submittedName>
</protein>
<dbReference type="EMBL" id="FNTJ01000001">
    <property type="protein sequence ID" value="SEB53819.1"/>
    <property type="molecule type" value="Genomic_DNA"/>
</dbReference>
<name>A0A1H4K5H3_9PSED</name>
<proteinExistence type="predicted"/>
<sequence>MHYQLTPHTQYFLRTEHFKLTAEVDLWADFPESAS</sequence>